<comment type="cofactor">
    <cofactor evidence="1">
        <name>FAD</name>
        <dbReference type="ChEBI" id="CHEBI:57692"/>
    </cofactor>
</comment>
<evidence type="ECO:0000259" key="6">
    <source>
        <dbReference type="Pfam" id="PF02771"/>
    </source>
</evidence>
<dbReference type="InterPro" id="IPR013786">
    <property type="entry name" value="AcylCoA_DH/ox_N"/>
</dbReference>
<dbReference type="EMBL" id="CP029553">
    <property type="protein sequence ID" value="AWN49955.1"/>
    <property type="molecule type" value="Genomic_DNA"/>
</dbReference>
<dbReference type="InterPro" id="IPR009100">
    <property type="entry name" value="AcylCoA_DH/oxidase_NM_dom_sf"/>
</dbReference>
<sequence>MHVEVAATVPVAAPVAATAGALDARAKRVAEVAARHADAVDRDGRFPAEAVAALKAERLLGIQVPQPLGGEGASMSELAELCAILGRACSACAMVFAMHHIKLASLVTHGQDSAWHRGLMERIVAEQMLIASSTTEAGIGGDLRNSLCAVEAEGTGEHDTFRLTKEASVISYGAQADLILATARRHKEAATSDQVLVALLADQITLERTSVWDTLGMRGTCSDGFLLKAEGLPVAQVLQKPFAEIAAQSMLAASHLLWGSVWFGIAAYAVDRARAFVQGEARKKPGQVPPGALRLAEAANELQAMKSTVVAGLARYEAAKGDPDALSAIGFSIMLNNVKTTVSAQAVEIVQRALGVVGIAGYKNGTPFSLGRQLRDVLSAPLMISNDRILSNTANLLLVQKGSGKLLSA</sequence>
<dbReference type="OrthoDB" id="2986495at2"/>
<dbReference type="PANTHER" id="PTHR43884">
    <property type="entry name" value="ACYL-COA DEHYDROGENASE"/>
    <property type="match status" value="1"/>
</dbReference>
<evidence type="ECO:0000256" key="1">
    <source>
        <dbReference type="ARBA" id="ARBA00001974"/>
    </source>
</evidence>
<evidence type="ECO:0000256" key="4">
    <source>
        <dbReference type="ARBA" id="ARBA00022827"/>
    </source>
</evidence>
<dbReference type="InterPro" id="IPR009075">
    <property type="entry name" value="AcylCo_DH/oxidase_C"/>
</dbReference>
<dbReference type="PANTHER" id="PTHR43884:SF12">
    <property type="entry name" value="ISOVALERYL-COA DEHYDROGENASE, MITOCHONDRIAL-RELATED"/>
    <property type="match status" value="1"/>
</dbReference>
<dbReference type="Pfam" id="PF00441">
    <property type="entry name" value="Acyl-CoA_dh_1"/>
    <property type="match status" value="1"/>
</dbReference>
<dbReference type="Gene3D" id="2.40.110.10">
    <property type="entry name" value="Butyryl-CoA Dehydrogenase, subunit A, domain 2"/>
    <property type="match status" value="1"/>
</dbReference>
<name>A0A2U8WUE9_9HYPH</name>
<gene>
    <name evidence="7" type="ORF">DK419_09175</name>
</gene>
<keyword evidence="4" id="KW-0274">FAD</keyword>
<dbReference type="SUPFAM" id="SSF56645">
    <property type="entry name" value="Acyl-CoA dehydrogenase NM domain-like"/>
    <property type="match status" value="1"/>
</dbReference>
<dbReference type="GO" id="GO:0050660">
    <property type="term" value="F:flavin adenine dinucleotide binding"/>
    <property type="evidence" value="ECO:0007669"/>
    <property type="project" value="InterPro"/>
</dbReference>
<feature type="domain" description="Acyl-CoA dehydrogenase/oxidase C-terminal" evidence="5">
    <location>
        <begin position="247"/>
        <end position="380"/>
    </location>
</feature>
<dbReference type="InterPro" id="IPR037069">
    <property type="entry name" value="AcylCoA_DH/ox_N_sf"/>
</dbReference>
<dbReference type="PIRSF" id="PIRSF016578">
    <property type="entry name" value="HsaA"/>
    <property type="match status" value="1"/>
</dbReference>
<evidence type="ECO:0000313" key="7">
    <source>
        <dbReference type="EMBL" id="AWN49955.1"/>
    </source>
</evidence>
<dbReference type="Pfam" id="PF02771">
    <property type="entry name" value="Acyl-CoA_dh_N"/>
    <property type="match status" value="1"/>
</dbReference>
<dbReference type="GO" id="GO:0003995">
    <property type="term" value="F:acyl-CoA dehydrogenase activity"/>
    <property type="evidence" value="ECO:0007669"/>
    <property type="project" value="TreeGrafter"/>
</dbReference>
<dbReference type="InterPro" id="IPR036250">
    <property type="entry name" value="AcylCo_DH-like_C"/>
</dbReference>
<dbReference type="SUPFAM" id="SSF47203">
    <property type="entry name" value="Acyl-CoA dehydrogenase C-terminal domain-like"/>
    <property type="match status" value="1"/>
</dbReference>
<feature type="domain" description="Acyl-CoA dehydrogenase/oxidase N-terminal" evidence="6">
    <location>
        <begin position="28"/>
        <end position="112"/>
    </location>
</feature>
<evidence type="ECO:0000256" key="2">
    <source>
        <dbReference type="ARBA" id="ARBA00009347"/>
    </source>
</evidence>
<evidence type="ECO:0000256" key="3">
    <source>
        <dbReference type="ARBA" id="ARBA00022630"/>
    </source>
</evidence>
<evidence type="ECO:0000313" key="8">
    <source>
        <dbReference type="Proteomes" id="UP000245444"/>
    </source>
</evidence>
<dbReference type="AlphaFoldDB" id="A0A2U8WUE9"/>
<keyword evidence="8" id="KW-1185">Reference proteome</keyword>
<dbReference type="InterPro" id="IPR046373">
    <property type="entry name" value="Acyl-CoA_Oxase/DH_mid-dom_sf"/>
</dbReference>
<dbReference type="KEGG" id="mtea:DK419_09175"/>
<reference evidence="7 8" key="1">
    <citation type="submission" date="2018-05" db="EMBL/GenBank/DDBJ databases">
        <title>Complete Genome Sequence of Methylobacterium sp. 17Sr1-28.</title>
        <authorList>
            <person name="Srinivasan S."/>
        </authorList>
    </citation>
    <scope>NUCLEOTIDE SEQUENCE [LARGE SCALE GENOMIC DNA]</scope>
    <source>
        <strain evidence="7 8">17Sr1-28</strain>
    </source>
</reference>
<dbReference type="Proteomes" id="UP000245444">
    <property type="component" value="Chromosome"/>
</dbReference>
<dbReference type="Gene3D" id="1.10.540.10">
    <property type="entry name" value="Acyl-CoA dehydrogenase/oxidase, N-terminal domain"/>
    <property type="match status" value="1"/>
</dbReference>
<comment type="similarity">
    <text evidence="2">Belongs to the acyl-CoA dehydrogenase family.</text>
</comment>
<protein>
    <submittedName>
        <fullName evidence="7">Acyl-CoA dehydrogenase</fullName>
    </submittedName>
</protein>
<dbReference type="RefSeq" id="WP_109962211.1">
    <property type="nucleotide sequence ID" value="NZ_CP029553.1"/>
</dbReference>
<accession>A0A2U8WUE9</accession>
<organism evidence="7 8">
    <name type="scientific">Methylobacterium terrae</name>
    <dbReference type="NCBI Taxonomy" id="2202827"/>
    <lineage>
        <taxon>Bacteria</taxon>
        <taxon>Pseudomonadati</taxon>
        <taxon>Pseudomonadota</taxon>
        <taxon>Alphaproteobacteria</taxon>
        <taxon>Hyphomicrobiales</taxon>
        <taxon>Methylobacteriaceae</taxon>
        <taxon>Methylobacterium</taxon>
    </lineage>
</organism>
<dbReference type="Gene3D" id="1.20.140.10">
    <property type="entry name" value="Butyryl-CoA Dehydrogenase, subunit A, domain 3"/>
    <property type="match status" value="1"/>
</dbReference>
<proteinExistence type="inferred from homology"/>
<keyword evidence="3" id="KW-0285">Flavoprotein</keyword>
<evidence type="ECO:0000259" key="5">
    <source>
        <dbReference type="Pfam" id="PF00441"/>
    </source>
</evidence>